<name>A0A2S6FVG9_9CLOT</name>
<dbReference type="Proteomes" id="UP000239863">
    <property type="component" value="Unassembled WGS sequence"/>
</dbReference>
<dbReference type="OrthoDB" id="1931441at2"/>
<dbReference type="RefSeq" id="WP_104410430.1">
    <property type="nucleotide sequence ID" value="NZ_PTIS01000016.1"/>
</dbReference>
<feature type="transmembrane region" description="Helical" evidence="6">
    <location>
        <begin position="153"/>
        <end position="170"/>
    </location>
</feature>
<evidence type="ECO:0000256" key="4">
    <source>
        <dbReference type="ARBA" id="ARBA00022989"/>
    </source>
</evidence>
<evidence type="ECO:0000256" key="5">
    <source>
        <dbReference type="ARBA" id="ARBA00023136"/>
    </source>
</evidence>
<feature type="transmembrane region" description="Helical" evidence="6">
    <location>
        <begin position="88"/>
        <end position="109"/>
    </location>
</feature>
<evidence type="ECO:0000256" key="3">
    <source>
        <dbReference type="ARBA" id="ARBA00022692"/>
    </source>
</evidence>
<dbReference type="PANTHER" id="PTHR30250:SF11">
    <property type="entry name" value="O-ANTIGEN TRANSPORTER-RELATED"/>
    <property type="match status" value="1"/>
</dbReference>
<dbReference type="Pfam" id="PF01943">
    <property type="entry name" value="Polysacc_synt"/>
    <property type="match status" value="1"/>
</dbReference>
<protein>
    <submittedName>
        <fullName evidence="7">O-antigen/teichoic acid export membrane protein</fullName>
    </submittedName>
</protein>
<sequence>MNIKKFFKNEKVNNLIKYSSIKYVALIIGFVKGIVNARALGPELLGVVGNLLLVLSYLSYSNFGILYSMNREYVIYESKGDMTGAKKVIKTSFTALFILSILLLITGVSTKFIYKRELGSYILLTFIIGILEQYRAFYINYFRLVDNFRKINYIELINNVLSFVLIIISIRYFKIYSVLISMLIADCIVFIYGYKKSEKITLSVDIKVLKNLIIVGLPLLVYNLGFYILTTVDRVMTIKFLGYEDLGYYTFSNQIVGGTLVFITSVLFLYYPKAIKNLNINSNNDIREVLSRTEEYTKYVEVFGVILCITGAILIKPFVNIVVPQYSVSIDIYRILVFGTIVNQISYFSNVFIVSNKKQIYLIYLQVITVILAIILNFIFIKLGIGIIGVSLATLITNAIYSIMQHVIYLKLLNIKGSYIRNILKVYSKFIIYMIISIILSLININFVLYSVFNIVITVILYFKDIKKTIINIGKI</sequence>
<comment type="caution">
    <text evidence="7">The sequence shown here is derived from an EMBL/GenBank/DDBJ whole genome shotgun (WGS) entry which is preliminary data.</text>
</comment>
<dbReference type="GO" id="GO:0005886">
    <property type="term" value="C:plasma membrane"/>
    <property type="evidence" value="ECO:0007669"/>
    <property type="project" value="UniProtKB-SubCell"/>
</dbReference>
<keyword evidence="3 6" id="KW-0812">Transmembrane</keyword>
<keyword evidence="2" id="KW-1003">Cell membrane</keyword>
<feature type="transmembrane region" description="Helical" evidence="6">
    <location>
        <begin position="335"/>
        <end position="354"/>
    </location>
</feature>
<feature type="transmembrane region" description="Helical" evidence="6">
    <location>
        <begin position="21"/>
        <end position="41"/>
    </location>
</feature>
<evidence type="ECO:0000313" key="7">
    <source>
        <dbReference type="EMBL" id="PPK46360.1"/>
    </source>
</evidence>
<feature type="transmembrane region" description="Helical" evidence="6">
    <location>
        <begin position="121"/>
        <end position="141"/>
    </location>
</feature>
<dbReference type="PANTHER" id="PTHR30250">
    <property type="entry name" value="PST FAMILY PREDICTED COLANIC ACID TRANSPORTER"/>
    <property type="match status" value="1"/>
</dbReference>
<feature type="transmembrane region" description="Helical" evidence="6">
    <location>
        <begin position="248"/>
        <end position="271"/>
    </location>
</feature>
<feature type="transmembrane region" description="Helical" evidence="6">
    <location>
        <begin position="430"/>
        <end position="463"/>
    </location>
</feature>
<evidence type="ECO:0000256" key="6">
    <source>
        <dbReference type="SAM" id="Phobius"/>
    </source>
</evidence>
<dbReference type="InterPro" id="IPR002797">
    <property type="entry name" value="Polysacc_synth"/>
</dbReference>
<feature type="transmembrane region" description="Helical" evidence="6">
    <location>
        <begin position="206"/>
        <end position="228"/>
    </location>
</feature>
<evidence type="ECO:0000256" key="2">
    <source>
        <dbReference type="ARBA" id="ARBA00022475"/>
    </source>
</evidence>
<keyword evidence="4 6" id="KW-1133">Transmembrane helix</keyword>
<organism evidence="7 8">
    <name type="scientific">Clostridium algidicarnis DSM 15099</name>
    <dbReference type="NCBI Taxonomy" id="1121295"/>
    <lineage>
        <taxon>Bacteria</taxon>
        <taxon>Bacillati</taxon>
        <taxon>Bacillota</taxon>
        <taxon>Clostridia</taxon>
        <taxon>Eubacteriales</taxon>
        <taxon>Clostridiaceae</taxon>
        <taxon>Clostridium</taxon>
    </lineage>
</organism>
<comment type="subcellular location">
    <subcellularLocation>
        <location evidence="1">Cell membrane</location>
        <topology evidence="1">Multi-pass membrane protein</topology>
    </subcellularLocation>
</comment>
<feature type="transmembrane region" description="Helical" evidence="6">
    <location>
        <begin position="176"/>
        <end position="194"/>
    </location>
</feature>
<dbReference type="EMBL" id="PTIS01000016">
    <property type="protein sequence ID" value="PPK46360.1"/>
    <property type="molecule type" value="Genomic_DNA"/>
</dbReference>
<feature type="transmembrane region" description="Helical" evidence="6">
    <location>
        <begin position="47"/>
        <end position="67"/>
    </location>
</feature>
<gene>
    <name evidence="7" type="ORF">BD821_1166</name>
</gene>
<evidence type="ECO:0000313" key="8">
    <source>
        <dbReference type="Proteomes" id="UP000239863"/>
    </source>
</evidence>
<dbReference type="AlphaFoldDB" id="A0A2S6FVG9"/>
<evidence type="ECO:0000256" key="1">
    <source>
        <dbReference type="ARBA" id="ARBA00004651"/>
    </source>
</evidence>
<feature type="transmembrane region" description="Helical" evidence="6">
    <location>
        <begin position="302"/>
        <end position="323"/>
    </location>
</feature>
<reference evidence="7 8" key="1">
    <citation type="submission" date="2018-02" db="EMBL/GenBank/DDBJ databases">
        <title>Genomic Encyclopedia of Archaeal and Bacterial Type Strains, Phase II (KMG-II): from individual species to whole genera.</title>
        <authorList>
            <person name="Goeker M."/>
        </authorList>
    </citation>
    <scope>NUCLEOTIDE SEQUENCE [LARGE SCALE GENOMIC DNA]</scope>
    <source>
        <strain evidence="7 8">DSM 15099</strain>
    </source>
</reference>
<keyword evidence="5 6" id="KW-0472">Membrane</keyword>
<feature type="transmembrane region" description="Helical" evidence="6">
    <location>
        <begin position="387"/>
        <end position="409"/>
    </location>
</feature>
<proteinExistence type="predicted"/>
<dbReference type="InterPro" id="IPR050833">
    <property type="entry name" value="Poly_Biosynth_Transport"/>
</dbReference>
<accession>A0A2S6FVG9</accession>
<feature type="transmembrane region" description="Helical" evidence="6">
    <location>
        <begin position="361"/>
        <end position="381"/>
    </location>
</feature>